<accession>A0A8T0ETP0</accession>
<feature type="transmembrane region" description="Helical" evidence="1">
    <location>
        <begin position="33"/>
        <end position="54"/>
    </location>
</feature>
<organism evidence="2 3">
    <name type="scientific">Argiope bruennichi</name>
    <name type="common">Wasp spider</name>
    <name type="synonym">Aranea bruennichi</name>
    <dbReference type="NCBI Taxonomy" id="94029"/>
    <lineage>
        <taxon>Eukaryota</taxon>
        <taxon>Metazoa</taxon>
        <taxon>Ecdysozoa</taxon>
        <taxon>Arthropoda</taxon>
        <taxon>Chelicerata</taxon>
        <taxon>Arachnida</taxon>
        <taxon>Araneae</taxon>
        <taxon>Araneomorphae</taxon>
        <taxon>Entelegynae</taxon>
        <taxon>Araneoidea</taxon>
        <taxon>Araneidae</taxon>
        <taxon>Argiope</taxon>
    </lineage>
</organism>
<feature type="transmembrane region" description="Helical" evidence="1">
    <location>
        <begin position="66"/>
        <end position="83"/>
    </location>
</feature>
<feature type="transmembrane region" description="Helical" evidence="1">
    <location>
        <begin position="140"/>
        <end position="158"/>
    </location>
</feature>
<evidence type="ECO:0000256" key="1">
    <source>
        <dbReference type="SAM" id="Phobius"/>
    </source>
</evidence>
<protein>
    <submittedName>
        <fullName evidence="2">Uncharacterized protein</fullName>
    </submittedName>
</protein>
<evidence type="ECO:0000313" key="2">
    <source>
        <dbReference type="EMBL" id="KAF8781603.1"/>
    </source>
</evidence>
<reference evidence="2" key="1">
    <citation type="journal article" date="2020" name="bioRxiv">
        <title>Chromosome-level reference genome of the European wasp spider Argiope bruennichi: a resource for studies on range expansion and evolutionary adaptation.</title>
        <authorList>
            <person name="Sheffer M.M."/>
            <person name="Hoppe A."/>
            <person name="Krehenwinkel H."/>
            <person name="Uhl G."/>
            <person name="Kuss A.W."/>
            <person name="Jensen L."/>
            <person name="Jensen C."/>
            <person name="Gillespie R.G."/>
            <person name="Hoff K.J."/>
            <person name="Prost S."/>
        </authorList>
    </citation>
    <scope>NUCLEOTIDE SEQUENCE</scope>
</reference>
<proteinExistence type="predicted"/>
<keyword evidence="1" id="KW-0472">Membrane</keyword>
<feature type="transmembrane region" description="Helical" evidence="1">
    <location>
        <begin position="164"/>
        <end position="181"/>
    </location>
</feature>
<reference evidence="2" key="2">
    <citation type="submission" date="2020-06" db="EMBL/GenBank/DDBJ databases">
        <authorList>
            <person name="Sheffer M."/>
        </authorList>
    </citation>
    <scope>NUCLEOTIDE SEQUENCE</scope>
</reference>
<dbReference type="EMBL" id="JABXBU010001863">
    <property type="protein sequence ID" value="KAF8781603.1"/>
    <property type="molecule type" value="Genomic_DNA"/>
</dbReference>
<feature type="transmembrane region" description="Helical" evidence="1">
    <location>
        <begin position="110"/>
        <end position="128"/>
    </location>
</feature>
<sequence length="363" mass="42027">MPHRKKCPINGTFSHFLRYFRCTGLLSDSEKNITFHVISFIFILATIDSLVLGLKSLEDAFYLKMTLPYLSCDILSVFIWFSMRRRRCNLKSLLRILSKTQKMIFTWKEAIFFCVTCCVPFLFSGLKVVQRVVLHKETPFSIYGFNVTSTSGIIFIFVRSSLWFFIYPTSVNLVVLLYCFLCRNFCRQINELAQNILKCSARNFTPAKQVNIFVQETRIEDLLQLTQEVFSVPSFLILAAHFCSSIAVLGDLIYNADFFYTDYFFLSRLLLLFLNSSVGLLACLWTAGGLPLAENQLKDAFRRKKRERFFLFGKENEEYFQKELMDKPSFMMSGCGIVYLQRSSILTLLGTVFTFTALLITDT</sequence>
<keyword evidence="1" id="KW-1133">Transmembrane helix</keyword>
<dbReference type="Proteomes" id="UP000807504">
    <property type="component" value="Unassembled WGS sequence"/>
</dbReference>
<keyword evidence="1" id="KW-0812">Transmembrane</keyword>
<dbReference type="AlphaFoldDB" id="A0A8T0ETP0"/>
<feature type="transmembrane region" description="Helical" evidence="1">
    <location>
        <begin position="229"/>
        <end position="249"/>
    </location>
</feature>
<comment type="caution">
    <text evidence="2">The sequence shown here is derived from an EMBL/GenBank/DDBJ whole genome shotgun (WGS) entry which is preliminary data.</text>
</comment>
<feature type="transmembrane region" description="Helical" evidence="1">
    <location>
        <begin position="269"/>
        <end position="293"/>
    </location>
</feature>
<evidence type="ECO:0000313" key="3">
    <source>
        <dbReference type="Proteomes" id="UP000807504"/>
    </source>
</evidence>
<name>A0A8T0ETP0_ARGBR</name>
<keyword evidence="3" id="KW-1185">Reference proteome</keyword>
<gene>
    <name evidence="2" type="ORF">HNY73_011983</name>
</gene>
<feature type="transmembrane region" description="Helical" evidence="1">
    <location>
        <begin position="339"/>
        <end position="360"/>
    </location>
</feature>